<dbReference type="Pfam" id="PF00528">
    <property type="entry name" value="BPD_transp_1"/>
    <property type="match status" value="1"/>
</dbReference>
<keyword evidence="5 7" id="KW-1133">Transmembrane helix</keyword>
<dbReference type="EMBL" id="CP062983">
    <property type="protein sequence ID" value="QPC81028.1"/>
    <property type="molecule type" value="Genomic_DNA"/>
</dbReference>
<dbReference type="RefSeq" id="WP_195169101.1">
    <property type="nucleotide sequence ID" value="NZ_CP062983.1"/>
</dbReference>
<dbReference type="GO" id="GO:0055085">
    <property type="term" value="P:transmembrane transport"/>
    <property type="evidence" value="ECO:0007669"/>
    <property type="project" value="InterPro"/>
</dbReference>
<dbReference type="KEGG" id="pmet:G4Y79_15090"/>
<evidence type="ECO:0000256" key="3">
    <source>
        <dbReference type="ARBA" id="ARBA00022475"/>
    </source>
</evidence>
<dbReference type="PANTHER" id="PTHR30465">
    <property type="entry name" value="INNER MEMBRANE ABC TRANSPORTER"/>
    <property type="match status" value="1"/>
</dbReference>
<protein>
    <submittedName>
        <fullName evidence="9">ABC transporter permease</fullName>
    </submittedName>
</protein>
<evidence type="ECO:0000256" key="7">
    <source>
        <dbReference type="RuleBase" id="RU363032"/>
    </source>
</evidence>
<feature type="transmembrane region" description="Helical" evidence="7">
    <location>
        <begin position="278"/>
        <end position="303"/>
    </location>
</feature>
<sequence>MSFAPGGPLSFLGIANPQETSGATVAELESKFGLSDPWYVQYGRWLIGTDILFKLPQDETEVSQAATLEEGETAATTSTSRSSNSVQGCSVLATQRKGILRGDFGCSFKWRRPVFDLIMERVPATMELGIATLVVALLLGVPLGLIAAITRGSWFDNFTRIFAVVGNAVPSFWMGLILLLVFAFTLDLLPSGGRCERMRVRMEDGSSGGCADVIPIYDRLEYLVLPVFVLALSGIAGYSRYMRTAMLDTINSDYVRTARAKGLPARTVWIQHAARNALIPLATFLGPAIVGVLSGAAITETIFSWPGLGRLIVEAVTTRDYPVIMASVIVSAVLTIFAYIISDVLYAVFDPRIRF</sequence>
<name>A0A7S8IDP6_9CHLR</name>
<feature type="transmembrane region" description="Helical" evidence="7">
    <location>
        <begin position="222"/>
        <end position="241"/>
    </location>
</feature>
<keyword evidence="2 7" id="KW-0813">Transport</keyword>
<evidence type="ECO:0000256" key="5">
    <source>
        <dbReference type="ARBA" id="ARBA00022989"/>
    </source>
</evidence>
<dbReference type="Gene3D" id="1.10.3720.10">
    <property type="entry name" value="MetI-like"/>
    <property type="match status" value="1"/>
</dbReference>
<feature type="transmembrane region" description="Helical" evidence="7">
    <location>
        <begin position="323"/>
        <end position="349"/>
    </location>
</feature>
<dbReference type="CDD" id="cd06261">
    <property type="entry name" value="TM_PBP2"/>
    <property type="match status" value="1"/>
</dbReference>
<proteinExistence type="inferred from homology"/>
<dbReference type="PANTHER" id="PTHR30465:SF0">
    <property type="entry name" value="OLIGOPEPTIDE TRANSPORT SYSTEM PERMEASE PROTEIN APPB"/>
    <property type="match status" value="1"/>
</dbReference>
<reference evidence="9 10" key="1">
    <citation type="submission" date="2020-02" db="EMBL/GenBank/DDBJ databases">
        <authorList>
            <person name="Zheng R.K."/>
            <person name="Sun C.M."/>
        </authorList>
    </citation>
    <scope>NUCLEOTIDE SEQUENCE [LARGE SCALE GENOMIC DNA]</scope>
    <source>
        <strain evidence="10">rifampicinis</strain>
    </source>
</reference>
<accession>A0A7S8IDP6</accession>
<evidence type="ECO:0000256" key="6">
    <source>
        <dbReference type="ARBA" id="ARBA00023136"/>
    </source>
</evidence>
<gene>
    <name evidence="9" type="ORF">G4Y79_15090</name>
</gene>
<feature type="transmembrane region" description="Helical" evidence="7">
    <location>
        <begin position="128"/>
        <end position="149"/>
    </location>
</feature>
<keyword evidence="6 7" id="KW-0472">Membrane</keyword>
<dbReference type="GO" id="GO:0005886">
    <property type="term" value="C:plasma membrane"/>
    <property type="evidence" value="ECO:0007669"/>
    <property type="project" value="UniProtKB-SubCell"/>
</dbReference>
<comment type="similarity">
    <text evidence="7">Belongs to the binding-protein-dependent transport system permease family.</text>
</comment>
<dbReference type="InterPro" id="IPR035906">
    <property type="entry name" value="MetI-like_sf"/>
</dbReference>
<evidence type="ECO:0000256" key="2">
    <source>
        <dbReference type="ARBA" id="ARBA00022448"/>
    </source>
</evidence>
<keyword evidence="4 7" id="KW-0812">Transmembrane</keyword>
<feature type="transmembrane region" description="Helical" evidence="7">
    <location>
        <begin position="161"/>
        <end position="184"/>
    </location>
</feature>
<evidence type="ECO:0000256" key="1">
    <source>
        <dbReference type="ARBA" id="ARBA00004651"/>
    </source>
</evidence>
<comment type="subcellular location">
    <subcellularLocation>
        <location evidence="1 7">Cell membrane</location>
        <topology evidence="1 7">Multi-pass membrane protein</topology>
    </subcellularLocation>
</comment>
<keyword evidence="3" id="KW-1003">Cell membrane</keyword>
<evidence type="ECO:0000313" key="10">
    <source>
        <dbReference type="Proteomes" id="UP000594468"/>
    </source>
</evidence>
<keyword evidence="10" id="KW-1185">Reference proteome</keyword>
<feature type="domain" description="ABC transmembrane type-1" evidence="8">
    <location>
        <begin position="122"/>
        <end position="342"/>
    </location>
</feature>
<dbReference type="Proteomes" id="UP000594468">
    <property type="component" value="Chromosome"/>
</dbReference>
<dbReference type="AlphaFoldDB" id="A0A7S8IDP6"/>
<evidence type="ECO:0000259" key="8">
    <source>
        <dbReference type="PROSITE" id="PS50928"/>
    </source>
</evidence>
<dbReference type="SUPFAM" id="SSF161098">
    <property type="entry name" value="MetI-like"/>
    <property type="match status" value="1"/>
</dbReference>
<organism evidence="9 10">
    <name type="scientific">Phototrophicus methaneseepsis</name>
    <dbReference type="NCBI Taxonomy" id="2710758"/>
    <lineage>
        <taxon>Bacteria</taxon>
        <taxon>Bacillati</taxon>
        <taxon>Chloroflexota</taxon>
        <taxon>Candidatus Thermofontia</taxon>
        <taxon>Phototrophicales</taxon>
        <taxon>Phototrophicaceae</taxon>
        <taxon>Phototrophicus</taxon>
    </lineage>
</organism>
<evidence type="ECO:0000256" key="4">
    <source>
        <dbReference type="ARBA" id="ARBA00022692"/>
    </source>
</evidence>
<evidence type="ECO:0000313" key="9">
    <source>
        <dbReference type="EMBL" id="QPC81028.1"/>
    </source>
</evidence>
<dbReference type="PROSITE" id="PS50928">
    <property type="entry name" value="ABC_TM1"/>
    <property type="match status" value="1"/>
</dbReference>
<dbReference type="InterPro" id="IPR000515">
    <property type="entry name" value="MetI-like"/>
</dbReference>